<evidence type="ECO:0000256" key="8">
    <source>
        <dbReference type="ARBA" id="ARBA00022833"/>
    </source>
</evidence>
<evidence type="ECO:0000256" key="7">
    <source>
        <dbReference type="ARBA" id="ARBA00022763"/>
    </source>
</evidence>
<protein>
    <recommendedName>
        <fullName evidence="3 15">DNA ligase</fullName>
        <ecNumber evidence="2 15">6.5.1.2</ecNumber>
    </recommendedName>
    <alternativeName>
        <fullName evidence="15">Polydeoxyribonucleotide synthase [NAD(+)]</fullName>
    </alternativeName>
</protein>
<evidence type="ECO:0000256" key="14">
    <source>
        <dbReference type="ARBA" id="ARBA00060881"/>
    </source>
</evidence>
<dbReference type="RefSeq" id="WP_201277377.1">
    <property type="nucleotide sequence ID" value="NZ_JTHE03000043.1"/>
</dbReference>
<dbReference type="InterPro" id="IPR001357">
    <property type="entry name" value="BRCT_dom"/>
</dbReference>
<dbReference type="PROSITE" id="PS01056">
    <property type="entry name" value="DNA_LIGASE_N2"/>
    <property type="match status" value="1"/>
</dbReference>
<comment type="similarity">
    <text evidence="14 15">Belongs to the NAD-dependent DNA ligase family. LigA subfamily.</text>
</comment>
<evidence type="ECO:0000256" key="15">
    <source>
        <dbReference type="HAMAP-Rule" id="MF_01588"/>
    </source>
</evidence>
<dbReference type="PIRSF" id="PIRSF001604">
    <property type="entry name" value="LigA"/>
    <property type="match status" value="1"/>
</dbReference>
<feature type="binding site" evidence="15">
    <location>
        <position position="303"/>
    </location>
    <ligand>
        <name>NAD(+)</name>
        <dbReference type="ChEBI" id="CHEBI:57540"/>
    </ligand>
</feature>
<gene>
    <name evidence="15 18" type="primary">ligA</name>
    <name evidence="18" type="ORF">QQ91_0006915</name>
</gene>
<keyword evidence="11 15" id="KW-0234">DNA repair</keyword>
<dbReference type="FunFam" id="1.10.150.20:FF:000006">
    <property type="entry name" value="DNA ligase"/>
    <property type="match status" value="1"/>
</dbReference>
<evidence type="ECO:0000256" key="12">
    <source>
        <dbReference type="ARBA" id="ARBA00023211"/>
    </source>
</evidence>
<dbReference type="Gene3D" id="6.20.10.30">
    <property type="match status" value="1"/>
</dbReference>
<feature type="binding site" evidence="15">
    <location>
        <position position="421"/>
    </location>
    <ligand>
        <name>Zn(2+)</name>
        <dbReference type="ChEBI" id="CHEBI:29105"/>
    </ligand>
</feature>
<evidence type="ECO:0000259" key="17">
    <source>
        <dbReference type="PROSITE" id="PS50172"/>
    </source>
</evidence>
<dbReference type="InterPro" id="IPR041663">
    <property type="entry name" value="DisA/LigA_HHH"/>
</dbReference>
<evidence type="ECO:0000256" key="4">
    <source>
        <dbReference type="ARBA" id="ARBA00022598"/>
    </source>
</evidence>
<evidence type="ECO:0000313" key="18">
    <source>
        <dbReference type="EMBL" id="MCM1982555.1"/>
    </source>
</evidence>
<evidence type="ECO:0000256" key="11">
    <source>
        <dbReference type="ARBA" id="ARBA00023204"/>
    </source>
</evidence>
<dbReference type="SMART" id="SM00532">
    <property type="entry name" value="LIGANc"/>
    <property type="match status" value="1"/>
</dbReference>
<keyword evidence="8 15" id="KW-0862">Zinc</keyword>
<evidence type="ECO:0000313" key="19">
    <source>
        <dbReference type="Proteomes" id="UP000031561"/>
    </source>
</evidence>
<dbReference type="Pfam" id="PF01653">
    <property type="entry name" value="DNA_ligase_aden"/>
    <property type="match status" value="1"/>
</dbReference>
<dbReference type="Pfam" id="PF03119">
    <property type="entry name" value="DNA_ligase_ZBD"/>
    <property type="match status" value="1"/>
</dbReference>
<dbReference type="Gene3D" id="3.30.470.30">
    <property type="entry name" value="DNA ligase/mRNA capping enzyme"/>
    <property type="match status" value="1"/>
</dbReference>
<dbReference type="FunFam" id="1.10.150.20:FF:000007">
    <property type="entry name" value="DNA ligase"/>
    <property type="match status" value="1"/>
</dbReference>
<dbReference type="Pfam" id="PF14520">
    <property type="entry name" value="HHH_5"/>
    <property type="match status" value="1"/>
</dbReference>
<dbReference type="AlphaFoldDB" id="A0ABD4T2I1"/>
<dbReference type="SUPFAM" id="SSF52113">
    <property type="entry name" value="BRCT domain"/>
    <property type="match status" value="1"/>
</dbReference>
<accession>A0ABD4T2I1</accession>
<dbReference type="EMBL" id="JTHE03000043">
    <property type="protein sequence ID" value="MCM1982555.1"/>
    <property type="molecule type" value="Genomic_DNA"/>
</dbReference>
<dbReference type="Pfam" id="PF12826">
    <property type="entry name" value="HHH_2"/>
    <property type="match status" value="1"/>
</dbReference>
<dbReference type="InterPro" id="IPR036420">
    <property type="entry name" value="BRCT_dom_sf"/>
</dbReference>
<dbReference type="FunFam" id="3.30.470.30:FF:000001">
    <property type="entry name" value="DNA ligase"/>
    <property type="match status" value="1"/>
</dbReference>
<dbReference type="FunFam" id="2.40.50.140:FF:000012">
    <property type="entry name" value="DNA ligase"/>
    <property type="match status" value="1"/>
</dbReference>
<dbReference type="CDD" id="cd00114">
    <property type="entry name" value="LIGANc"/>
    <property type="match status" value="1"/>
</dbReference>
<dbReference type="SUPFAM" id="SSF50249">
    <property type="entry name" value="Nucleic acid-binding proteins"/>
    <property type="match status" value="1"/>
</dbReference>
<feature type="binding site" evidence="15">
    <location>
        <position position="123"/>
    </location>
    <ligand>
        <name>NAD(+)</name>
        <dbReference type="ChEBI" id="CHEBI:57540"/>
    </ligand>
</feature>
<comment type="cofactor">
    <cofactor evidence="15">
        <name>Mg(2+)</name>
        <dbReference type="ChEBI" id="CHEBI:18420"/>
    </cofactor>
    <cofactor evidence="15">
        <name>Mn(2+)</name>
        <dbReference type="ChEBI" id="CHEBI:29035"/>
    </cofactor>
</comment>
<name>A0ABD4T2I1_9CYAN</name>
<organism evidence="18 19">
    <name type="scientific">Lyngbya confervoides BDU141951</name>
    <dbReference type="NCBI Taxonomy" id="1574623"/>
    <lineage>
        <taxon>Bacteria</taxon>
        <taxon>Bacillati</taxon>
        <taxon>Cyanobacteriota</taxon>
        <taxon>Cyanophyceae</taxon>
        <taxon>Oscillatoriophycideae</taxon>
        <taxon>Oscillatoriales</taxon>
        <taxon>Microcoleaceae</taxon>
        <taxon>Lyngbya</taxon>
    </lineage>
</organism>
<dbReference type="Gene3D" id="3.40.50.10190">
    <property type="entry name" value="BRCT domain"/>
    <property type="match status" value="1"/>
</dbReference>
<dbReference type="PROSITE" id="PS01055">
    <property type="entry name" value="DNA_LIGASE_N1"/>
    <property type="match status" value="1"/>
</dbReference>
<dbReference type="NCBIfam" id="NF005932">
    <property type="entry name" value="PRK07956.1"/>
    <property type="match status" value="1"/>
</dbReference>
<dbReference type="InterPro" id="IPR003583">
    <property type="entry name" value="Hlx-hairpin-Hlx_DNA-bd_motif"/>
</dbReference>
<dbReference type="Pfam" id="PF22745">
    <property type="entry name" value="Nlig-Ia"/>
    <property type="match status" value="1"/>
</dbReference>
<dbReference type="PANTHER" id="PTHR23389">
    <property type="entry name" value="CHROMOSOME TRANSMISSION FIDELITY FACTOR 18"/>
    <property type="match status" value="1"/>
</dbReference>
<evidence type="ECO:0000256" key="1">
    <source>
        <dbReference type="ARBA" id="ARBA00004067"/>
    </source>
</evidence>
<dbReference type="SUPFAM" id="SSF56091">
    <property type="entry name" value="DNA ligase/mRNA capping enzyme, catalytic domain"/>
    <property type="match status" value="1"/>
</dbReference>
<evidence type="ECO:0000256" key="2">
    <source>
        <dbReference type="ARBA" id="ARBA00012722"/>
    </source>
</evidence>
<feature type="binding site" evidence="15">
    <location>
        <position position="183"/>
    </location>
    <ligand>
        <name>NAD(+)</name>
        <dbReference type="ChEBI" id="CHEBI:57540"/>
    </ligand>
</feature>
<dbReference type="GO" id="GO:0006281">
    <property type="term" value="P:DNA repair"/>
    <property type="evidence" value="ECO:0007669"/>
    <property type="project" value="UniProtKB-KW"/>
</dbReference>
<dbReference type="Pfam" id="PF00533">
    <property type="entry name" value="BRCT"/>
    <property type="match status" value="1"/>
</dbReference>
<evidence type="ECO:0000256" key="5">
    <source>
        <dbReference type="ARBA" id="ARBA00022705"/>
    </source>
</evidence>
<dbReference type="GO" id="GO:0046872">
    <property type="term" value="F:metal ion binding"/>
    <property type="evidence" value="ECO:0007669"/>
    <property type="project" value="UniProtKB-KW"/>
</dbReference>
<dbReference type="InterPro" id="IPR001679">
    <property type="entry name" value="DNA_ligase"/>
</dbReference>
<proteinExistence type="inferred from homology"/>
<dbReference type="InterPro" id="IPR033136">
    <property type="entry name" value="DNA_ligase_CS"/>
</dbReference>
<dbReference type="SUPFAM" id="SSF47781">
    <property type="entry name" value="RuvA domain 2-like"/>
    <property type="match status" value="1"/>
</dbReference>
<dbReference type="GO" id="GO:0003911">
    <property type="term" value="F:DNA ligase (NAD+) activity"/>
    <property type="evidence" value="ECO:0007669"/>
    <property type="project" value="UniProtKB-UniRule"/>
</dbReference>
<comment type="function">
    <text evidence="1 15">DNA ligase that catalyzes the formation of phosphodiester linkages between 5'-phosphoryl and 3'-hydroxyl groups in double-stranded DNA using NAD as a coenzyme and as the energy source for the reaction. It is essential for DNA replication and repair of damaged DNA.</text>
</comment>
<feature type="binding site" evidence="15">
    <location>
        <begin position="42"/>
        <end position="46"/>
    </location>
    <ligand>
        <name>NAD(+)</name>
        <dbReference type="ChEBI" id="CHEBI:57540"/>
    </ligand>
</feature>
<evidence type="ECO:0000256" key="13">
    <source>
        <dbReference type="ARBA" id="ARBA00034005"/>
    </source>
</evidence>
<dbReference type="NCBIfam" id="TIGR00575">
    <property type="entry name" value="dnlj"/>
    <property type="match status" value="1"/>
</dbReference>
<dbReference type="Pfam" id="PF03120">
    <property type="entry name" value="OB_DNA_ligase"/>
    <property type="match status" value="1"/>
</dbReference>
<dbReference type="Gene3D" id="1.10.150.20">
    <property type="entry name" value="5' to 3' exonuclease, C-terminal subdomain"/>
    <property type="match status" value="2"/>
</dbReference>
<dbReference type="InterPro" id="IPR010994">
    <property type="entry name" value="RuvA_2-like"/>
</dbReference>
<dbReference type="EC" id="6.5.1.2" evidence="2 15"/>
<dbReference type="SMART" id="SM00278">
    <property type="entry name" value="HhH1"/>
    <property type="match status" value="3"/>
</dbReference>
<feature type="binding site" evidence="15">
    <location>
        <position position="439"/>
    </location>
    <ligand>
        <name>Zn(2+)</name>
        <dbReference type="ChEBI" id="CHEBI:29105"/>
    </ligand>
</feature>
<comment type="caution">
    <text evidence="18">The sequence shown here is derived from an EMBL/GenBank/DDBJ whole genome shotgun (WGS) entry which is preliminary data.</text>
</comment>
<feature type="binding site" evidence="15">
    <location>
        <position position="444"/>
    </location>
    <ligand>
        <name>Zn(2+)</name>
        <dbReference type="ChEBI" id="CHEBI:29105"/>
    </ligand>
</feature>
<evidence type="ECO:0000256" key="9">
    <source>
        <dbReference type="ARBA" id="ARBA00022842"/>
    </source>
</evidence>
<feature type="binding site" evidence="15">
    <location>
        <position position="146"/>
    </location>
    <ligand>
        <name>NAD(+)</name>
        <dbReference type="ChEBI" id="CHEBI:57540"/>
    </ligand>
</feature>
<keyword evidence="10 15" id="KW-0520">NAD</keyword>
<dbReference type="InterPro" id="IPR012340">
    <property type="entry name" value="NA-bd_OB-fold"/>
</dbReference>
<comment type="catalytic activity">
    <reaction evidence="13 15 16">
        <text>NAD(+) + (deoxyribonucleotide)n-3'-hydroxyl + 5'-phospho-(deoxyribonucleotide)m = (deoxyribonucleotide)n+m + AMP + beta-nicotinamide D-nucleotide.</text>
        <dbReference type="EC" id="6.5.1.2"/>
    </reaction>
</comment>
<dbReference type="GO" id="GO:0006260">
    <property type="term" value="P:DNA replication"/>
    <property type="evidence" value="ECO:0007669"/>
    <property type="project" value="UniProtKB-KW"/>
</dbReference>
<dbReference type="InterPro" id="IPR013840">
    <property type="entry name" value="DNAligase_N"/>
</dbReference>
<dbReference type="SMART" id="SM00292">
    <property type="entry name" value="BRCT"/>
    <property type="match status" value="1"/>
</dbReference>
<dbReference type="PROSITE" id="PS50172">
    <property type="entry name" value="BRCT"/>
    <property type="match status" value="1"/>
</dbReference>
<feature type="domain" description="BRCT" evidence="17">
    <location>
        <begin position="604"/>
        <end position="671"/>
    </location>
</feature>
<dbReference type="InterPro" id="IPR018239">
    <property type="entry name" value="DNA_ligase_AS"/>
</dbReference>
<keyword evidence="6 15" id="KW-0479">Metal-binding</keyword>
<dbReference type="Gene3D" id="2.40.50.140">
    <property type="entry name" value="Nucleic acid-binding proteins"/>
    <property type="match status" value="1"/>
</dbReference>
<evidence type="ECO:0000256" key="6">
    <source>
        <dbReference type="ARBA" id="ARBA00022723"/>
    </source>
</evidence>
<reference evidence="18 19" key="1">
    <citation type="journal article" date="2015" name="Genome Announc.">
        <title>Draft Genome Sequence of Filamentous Marine Cyanobacterium Lyngbya confervoides Strain BDU141951.</title>
        <authorList>
            <person name="Chandrababunaidu M.M."/>
            <person name="Sen D."/>
            <person name="Tripathy S."/>
        </authorList>
    </citation>
    <scope>NUCLEOTIDE SEQUENCE [LARGE SCALE GENOMIC DNA]</scope>
    <source>
        <strain evidence="18 19">BDU141951</strain>
    </source>
</reference>
<dbReference type="InterPro" id="IPR004150">
    <property type="entry name" value="NAD_DNA_ligase_OB"/>
</dbReference>
<feature type="active site" description="N6-AMP-lysine intermediate" evidence="15">
    <location>
        <position position="125"/>
    </location>
</feature>
<sequence>MTSHRIDSIAASHAQERIQELQQLLTQASYAYYAQDQPIMEDAVYDQLYRELVALEQQYPEWVTPTSPTQRVGEQPAAGFRAVEHRIPLYSLDNAFTLQDLTDWEDRWRRLDDSAAAAHYVAELKIDGSALALTYERGILIRGVTRGDGVRGEEITPNVKTIRSIPLRLNLTHPPDWVEVRGEAFIALDVFAQINRDRAQAEEDPFANPRNAAAGTLRQLDARVVAQRQLDFFAYTLHLSNGTPDCPLPQSQWESLERLNQMGFRVNPHRCRCASLAEVKDYYQIWDQRRHDLPYMTDGVVIKLDSMARQDRLGFTQRFPRWAIAWKYAPEEAATVVQQVLFQVGRTGALTPVAELDPVQLAGTTVARASLHNRDRLQDLNLHLGDTVVVRKAGEIIPEVVRVLPDLRSPQAQKVEMPTHCPVCGQPVIQPLGEAVTRCVNSTCPAILKGTLMHWVSREALDIDGVGERIIDQWLTHGLVTSIADLYGLTLEDLLSLERMGKKSASNILQAIQASKDRPWSRVLYGLGIRHVGSVNAKILSQAFPSAHALKAARLDEIRGIHGIGDEIAQSVLTWFENPRNQGLVQQLEAQGLQLEAAPESSVQSLQPLAGKTLVLTGTLPTLKRSEAKAVIEAAGGKVTGSLSPKTDYLLVGADAGSKLDKAIALGVPQLTEADLRDLIAGTPSPPD</sequence>
<feature type="binding site" evidence="15">
    <location>
        <position position="424"/>
    </location>
    <ligand>
        <name>Zn(2+)</name>
        <dbReference type="ChEBI" id="CHEBI:29105"/>
    </ligand>
</feature>
<keyword evidence="7 15" id="KW-0227">DNA damage</keyword>
<keyword evidence="9 15" id="KW-0460">Magnesium</keyword>
<dbReference type="PANTHER" id="PTHR23389:SF9">
    <property type="entry name" value="DNA LIGASE"/>
    <property type="match status" value="1"/>
</dbReference>
<keyword evidence="5 15" id="KW-0235">DNA replication</keyword>
<dbReference type="Gene3D" id="1.10.287.610">
    <property type="entry name" value="Helix hairpin bin"/>
    <property type="match status" value="1"/>
</dbReference>
<evidence type="ECO:0000256" key="3">
    <source>
        <dbReference type="ARBA" id="ARBA00013308"/>
    </source>
</evidence>
<keyword evidence="12 15" id="KW-0464">Manganese</keyword>
<dbReference type="HAMAP" id="MF_01588">
    <property type="entry name" value="DNA_ligase_A"/>
    <property type="match status" value="1"/>
</dbReference>
<evidence type="ECO:0000256" key="16">
    <source>
        <dbReference type="RuleBase" id="RU000618"/>
    </source>
</evidence>
<dbReference type="InterPro" id="IPR004149">
    <property type="entry name" value="Znf_DNAligase_C4"/>
</dbReference>
<feature type="binding site" evidence="15">
    <location>
        <position position="327"/>
    </location>
    <ligand>
        <name>NAD(+)</name>
        <dbReference type="ChEBI" id="CHEBI:57540"/>
    </ligand>
</feature>
<dbReference type="Proteomes" id="UP000031561">
    <property type="component" value="Unassembled WGS sequence"/>
</dbReference>
<keyword evidence="19" id="KW-1185">Reference proteome</keyword>
<feature type="binding site" evidence="15">
    <location>
        <begin position="91"/>
        <end position="92"/>
    </location>
    <ligand>
        <name>NAD(+)</name>
        <dbReference type="ChEBI" id="CHEBI:57540"/>
    </ligand>
</feature>
<evidence type="ECO:0000256" key="10">
    <source>
        <dbReference type="ARBA" id="ARBA00023027"/>
    </source>
</evidence>
<dbReference type="InterPro" id="IPR013839">
    <property type="entry name" value="DNAligase_adenylation"/>
</dbReference>
<keyword evidence="4 15" id="KW-0436">Ligase</keyword>